<dbReference type="Gene3D" id="3.30.70.1820">
    <property type="entry name" value="L1 transposable element, RRM domain"/>
    <property type="match status" value="1"/>
</dbReference>
<keyword evidence="3" id="KW-1185">Reference proteome</keyword>
<evidence type="ECO:0000313" key="3">
    <source>
        <dbReference type="Proteomes" id="UP001329430"/>
    </source>
</evidence>
<evidence type="ECO:0000313" key="2">
    <source>
        <dbReference type="EMBL" id="KAK5643906.1"/>
    </source>
</evidence>
<dbReference type="AlphaFoldDB" id="A0AAN7VF19"/>
<protein>
    <submittedName>
        <fullName evidence="2">Uncharacterized protein</fullName>
    </submittedName>
</protein>
<feature type="coiled-coil region" evidence="1">
    <location>
        <begin position="41"/>
        <end position="75"/>
    </location>
</feature>
<name>A0AAN7VF19_9COLE</name>
<comment type="caution">
    <text evidence="2">The sequence shown here is derived from an EMBL/GenBank/DDBJ whole genome shotgun (WGS) entry which is preliminary data.</text>
</comment>
<accession>A0AAN7VF19</accession>
<dbReference type="Proteomes" id="UP001329430">
    <property type="component" value="Chromosome 5"/>
</dbReference>
<organism evidence="2 3">
    <name type="scientific">Pyrocoelia pectoralis</name>
    <dbReference type="NCBI Taxonomy" id="417401"/>
    <lineage>
        <taxon>Eukaryota</taxon>
        <taxon>Metazoa</taxon>
        <taxon>Ecdysozoa</taxon>
        <taxon>Arthropoda</taxon>
        <taxon>Hexapoda</taxon>
        <taxon>Insecta</taxon>
        <taxon>Pterygota</taxon>
        <taxon>Neoptera</taxon>
        <taxon>Endopterygota</taxon>
        <taxon>Coleoptera</taxon>
        <taxon>Polyphaga</taxon>
        <taxon>Elateriformia</taxon>
        <taxon>Elateroidea</taxon>
        <taxon>Lampyridae</taxon>
        <taxon>Lampyrinae</taxon>
        <taxon>Pyrocoelia</taxon>
    </lineage>
</organism>
<evidence type="ECO:0000256" key="1">
    <source>
        <dbReference type="SAM" id="Coils"/>
    </source>
</evidence>
<keyword evidence="1" id="KW-0175">Coiled coil</keyword>
<gene>
    <name evidence="2" type="ORF">RI129_007751</name>
</gene>
<dbReference type="InterPro" id="IPR004244">
    <property type="entry name" value="Transposase_22"/>
</dbReference>
<sequence length="216" mass="24799">MPFTRDQLEDINQIISATTTKLLMDENFIRVVTDSVSQAVLEQLNKKIDVQNKTISELKAEVTSLKAAYEKGTEDLDKLEQYTRRNSIIIYGIPEKNNEDIIVNILDLFQNKLNATLSVENIDRAHRLGKRHDERNSARPVIVKFVSYRCRQLIFSKKKLLKGCKITIKENLTSPRAKLLRAATEKYSHRCVWSIDGIIYAKLNGSIKIIHSINDI</sequence>
<dbReference type="EMBL" id="JAVRBK010000005">
    <property type="protein sequence ID" value="KAK5643906.1"/>
    <property type="molecule type" value="Genomic_DNA"/>
</dbReference>
<reference evidence="2 3" key="1">
    <citation type="journal article" date="2024" name="Insects">
        <title>An Improved Chromosome-Level Genome Assembly of the Firefly Pyrocoelia pectoralis.</title>
        <authorList>
            <person name="Fu X."/>
            <person name="Meyer-Rochow V.B."/>
            <person name="Ballantyne L."/>
            <person name="Zhu X."/>
        </authorList>
    </citation>
    <scope>NUCLEOTIDE SEQUENCE [LARGE SCALE GENOMIC DNA]</scope>
    <source>
        <strain evidence="2">XCY_ONT2</strain>
    </source>
</reference>
<proteinExistence type="predicted"/>
<dbReference type="PANTHER" id="PTHR11505">
    <property type="entry name" value="L1 TRANSPOSABLE ELEMENT-RELATED"/>
    <property type="match status" value="1"/>
</dbReference>